<keyword evidence="1" id="KW-0732">Signal</keyword>
<feature type="domain" description="IPT/TIG" evidence="2">
    <location>
        <begin position="995"/>
        <end position="1077"/>
    </location>
</feature>
<dbReference type="PANTHER" id="PTHR46769">
    <property type="entry name" value="POLYCYSTIC KIDNEY AND HEPATIC DISEASE 1 (AUTOSOMAL RECESSIVE)-LIKE 1"/>
    <property type="match status" value="1"/>
</dbReference>
<dbReference type="Gene3D" id="2.60.40.10">
    <property type="entry name" value="Immunoglobulins"/>
    <property type="match status" value="6"/>
</dbReference>
<dbReference type="InterPro" id="IPR014756">
    <property type="entry name" value="Ig_E-set"/>
</dbReference>
<feature type="domain" description="IPT/TIG" evidence="2">
    <location>
        <begin position="1676"/>
        <end position="1745"/>
    </location>
</feature>
<dbReference type="InterPro" id="IPR002909">
    <property type="entry name" value="IPT_dom"/>
</dbReference>
<reference evidence="3" key="1">
    <citation type="journal article" date="2020" name="Nature">
        <title>Giant virus diversity and host interactions through global metagenomics.</title>
        <authorList>
            <person name="Schulz F."/>
            <person name="Roux S."/>
            <person name="Paez-Espino D."/>
            <person name="Jungbluth S."/>
            <person name="Walsh D.A."/>
            <person name="Denef V.J."/>
            <person name="McMahon K.D."/>
            <person name="Konstantinidis K.T."/>
            <person name="Eloe-Fadrosh E.A."/>
            <person name="Kyrpides N.C."/>
            <person name="Woyke T."/>
        </authorList>
    </citation>
    <scope>NUCLEOTIDE SEQUENCE</scope>
    <source>
        <strain evidence="3">GVMAG-S-3300012000-57</strain>
    </source>
</reference>
<dbReference type="EMBL" id="MN740913">
    <property type="protein sequence ID" value="QHU17502.1"/>
    <property type="molecule type" value="Genomic_DNA"/>
</dbReference>
<feature type="domain" description="IPT/TIG" evidence="2">
    <location>
        <begin position="918"/>
        <end position="991"/>
    </location>
</feature>
<protein>
    <recommendedName>
        <fullName evidence="2">IPT/TIG domain-containing protein</fullName>
    </recommendedName>
</protein>
<evidence type="ECO:0000259" key="2">
    <source>
        <dbReference type="Pfam" id="PF01833"/>
    </source>
</evidence>
<accession>A0A6C0KHN4</accession>
<feature type="domain" description="IPT/TIG" evidence="2">
    <location>
        <begin position="1338"/>
        <end position="1369"/>
    </location>
</feature>
<dbReference type="PANTHER" id="PTHR46769:SF2">
    <property type="entry name" value="FIBROCYSTIN-L ISOFORM 2 PRECURSOR-RELATED"/>
    <property type="match status" value="1"/>
</dbReference>
<feature type="domain" description="IPT/TIG" evidence="2">
    <location>
        <begin position="1514"/>
        <end position="1579"/>
    </location>
</feature>
<dbReference type="SUPFAM" id="SSF81296">
    <property type="entry name" value="E set domains"/>
    <property type="match status" value="6"/>
</dbReference>
<proteinExistence type="predicted"/>
<organism evidence="3">
    <name type="scientific">viral metagenome</name>
    <dbReference type="NCBI Taxonomy" id="1070528"/>
    <lineage>
        <taxon>unclassified sequences</taxon>
        <taxon>metagenomes</taxon>
        <taxon>organismal metagenomes</taxon>
    </lineage>
</organism>
<dbReference type="Pfam" id="PF01833">
    <property type="entry name" value="TIG"/>
    <property type="match status" value="6"/>
</dbReference>
<evidence type="ECO:0000313" key="3">
    <source>
        <dbReference type="EMBL" id="QHU17502.1"/>
    </source>
</evidence>
<dbReference type="CDD" id="cd00102">
    <property type="entry name" value="IPT"/>
    <property type="match status" value="4"/>
</dbReference>
<feature type="domain" description="IPT/TIG" evidence="2">
    <location>
        <begin position="159"/>
        <end position="229"/>
    </location>
</feature>
<sequence>MREISHIVPTAENVYLENVKIVFYAKSECFRTSATYKITGNNKYTHTDIPLQNIKVINFHSLEAIFPKLTETGIYTFTIHCDENRPIVESGEPAQPRQLESKAFAGILAAFTQSNNLTNNITFEAETDHHTEDESDVIVCNHEFTWYPSIQSDAMTIVTSCEGGETIHIYGNGFSSSAKLMIGDNELVTQFVSEKQLTAILPAFDSHSQVNIGVKSNGAVVLSNINYTYKLPECNHISTNKIAINSSQAIDMIGSYFLKNETAIMMKVMLNDIPCKNVNVNDDKQLSFVLPELPCANIYRCAIACGDYRSASVVLEVTPVIEKLSETSIVLKEMSNKTLKIMGFGFHTNIEVFFGSHKCECLEITSQIVTVQLSEEIKFIGNYQIYARVNGLMSNEIECKITNHKIVSVQEKDAQLYIHGIGLDGDLTVYIGSEKIQIQNNESDKTVIIERQSLNLFGRVEIYIVKLYTESNTLTHIMQSQLLNRENICLYTASKNEKLRLQYQGKYSGTNLYIMVDLPPKDETCDRRCMKIVKYEAIYENDTTIVVFDMPEIEHPCSNLEASVYIENVRFDTVTFHYLPKIELVYPSIIQWNEECVIEIVGENIPLQGKIIDGDKMQAFLIMDEPESAKTIRVPSFTISGPKSIGIMFDKYPNISIPASMYVLPQVSATECVVADKMVVLGRGFCENLVYRATLRGQEIEYVVNSESRCEIKTDQFSHDKPNHICLYVDEHLFFDGVVQYPERLTMITPNYGICSRSQYVMVDGCGFSKQTKVVFGAKTIEDVDFISHSQIKINLPECATHATHSIYTINDKDQKSINTLVYTSIPELTRLSMGCGSCLGKNEITIYGKGFVAMEHVKLIWDEKEIEYAVVDNNSLLIIVPPKQINSSIKMVLQTEHGFNTNALSYDYLPHLEKMSEYNGYMHGGKTISIYGYGFTTHMKVLWNNTYIDSNVISESELSVVVPKSNDTKTIDVSVEYNHHKSKQILTFTYIPHTISSIYPNEGSVKGNYEVKIQGDGLFTDEEIYVVVGGAMIPKNDFVFYDKNTIRFLMPEAASAGKNTIDVIMHNIKADKSLDFEYISRITSLSQNAIQVNAKNPLIVYGEGFSGCSIVQMGTYTIQNINYDAKTGAIHFFTPIIEHMQKMTIQVITNHMISNEVVIYVKPIIKNILPNPWIAEDSGFLYVSGEGFQDNVVACIMGLKSPSIIKPLKTTPTNVTFVLPYVKQCGEIIMAIGLLDIAENMWIVHKINVQPKIIRLSESCGPVIGNNKIEIIGKGFHPRCKIQICDSVTFFQPSRIEFVSENSIIVTMPSAEQVEKIRFMLWCNEIPSNSVEYNYCPYIKSIKPNYASINGGVTVMVDGEGFNADSVVLLNKLQIEKENTLFDAITRNLKVIIPKHFEVENMALKVVSNECESMNSIKFFYTPFLDSVSITNTSVTKQEIIKLYGNGFSKNTSVKIGDKIVNKKNILKIFDNVMEIKLPVIDEQSILDIRVITNGIPTAQTKSIVAAAELAYIEPTEGPMKGGTPIQIYGNGFTDEMTIFFNDVKIPYKLLSTQQLTISSPSDNVVLGNNKIQFISNKFSTNLSTKFVCYPSILNMMQKYDAIHRKMSIWIQGRGLSINTTIGIGKKTDFVTISEKNSLRIDFDEQLKSKGDAEDVYVITNDLKSCDKILYSSVPIVTKVSSNNGVIAGNNQIIIYGSGFDKEDTYVLWNKVSKIKASIVSGNCLKFSTPSHNTSEKVIYCIVSNDIESIPIEFMYCPEIYSLSEKSCNIGEELLCKVYGEGFEYENSEIMVKNNGRCKIKEYINNKIMDIICGPFHICGTYELYVETAGISSQNSVKIEVKPMIVNICNDIGNVNGGKIKMNVIGVNSNTSILLCYKDFQIEFNHILLEKTGKKSSDIEQITLCYDAINEFKNRLVEENKDALSIQVKIRTNEIESMPISWIMKNFETSQNIDHEIITAITMCNTYLSTNAFNQKYQCITPYSDKLVFKISEMMTKIYELPESICNSECQKILLDGLMTLCDKNEQVSDEIVQNMLTHMIQAFINKLWFGNDYEAATLQLQKAFVINCAESTAKNDTYDYYFQERIELNESEWVINAQELSRAICFKILCDGSVEYKYNHMLLDKICEQFEKNIFKRNFLLVNTDGKFNGANCRSSYGNVIELFSCKITSAIENIPCKHSSCIDMDMVKHEFVEGKQADGTYNSLGKQLKSMLLNREMITHMYNFYQKNTFRMAIVNGANDYIPFPFQRGDSLVFKLLIHKTITTKELFAIRELTHYKIACDPDNQNRNSAYDFLLNYDATEIRATNDCYQIILG</sequence>
<dbReference type="InterPro" id="IPR052387">
    <property type="entry name" value="Fibrocystin"/>
</dbReference>
<name>A0A6C0KHN4_9ZZZZ</name>
<evidence type="ECO:0000256" key="1">
    <source>
        <dbReference type="ARBA" id="ARBA00022729"/>
    </source>
</evidence>
<dbReference type="InterPro" id="IPR013783">
    <property type="entry name" value="Ig-like_fold"/>
</dbReference>